<dbReference type="InterPro" id="IPR051312">
    <property type="entry name" value="Diverse_Substr_Oxidored"/>
</dbReference>
<dbReference type="Proteomes" id="UP000278632">
    <property type="component" value="Unassembled WGS sequence"/>
</dbReference>
<keyword evidence="4" id="KW-1185">Reference proteome</keyword>
<name>A0A3N0BJK6_9ACTN</name>
<feature type="domain" description="FAD-binding PCMH-type" evidence="2">
    <location>
        <begin position="1"/>
        <end position="217"/>
    </location>
</feature>
<dbReference type="GO" id="GO:0016491">
    <property type="term" value="F:oxidoreductase activity"/>
    <property type="evidence" value="ECO:0007669"/>
    <property type="project" value="UniProtKB-KW"/>
</dbReference>
<dbReference type="InterPro" id="IPR016166">
    <property type="entry name" value="FAD-bd_PCMH"/>
</dbReference>
<dbReference type="PANTHER" id="PTHR42659:SF9">
    <property type="entry name" value="XANTHINE DEHYDROGENASE FAD-BINDING SUBUNIT XDHB-RELATED"/>
    <property type="match status" value="1"/>
</dbReference>
<dbReference type="RefSeq" id="WP_123191380.1">
    <property type="nucleotide sequence ID" value="NZ_QICD01000002.1"/>
</dbReference>
<protein>
    <submittedName>
        <fullName evidence="3">Molybdopterin dehydrogenase</fullName>
    </submittedName>
</protein>
<dbReference type="InterPro" id="IPR016167">
    <property type="entry name" value="FAD-bd_PCMH_sub1"/>
</dbReference>
<dbReference type="InterPro" id="IPR036683">
    <property type="entry name" value="CO_DH_flav_C_dom_sf"/>
</dbReference>
<dbReference type="InterPro" id="IPR002346">
    <property type="entry name" value="Mopterin_DH_FAD-bd"/>
</dbReference>
<dbReference type="InterPro" id="IPR036318">
    <property type="entry name" value="FAD-bd_PCMH-like_sf"/>
</dbReference>
<dbReference type="Gene3D" id="3.30.390.50">
    <property type="entry name" value="CO dehydrogenase flavoprotein, C-terminal domain"/>
    <property type="match status" value="1"/>
</dbReference>
<dbReference type="PANTHER" id="PTHR42659">
    <property type="entry name" value="XANTHINE DEHYDROGENASE SUBUNIT C-RELATED"/>
    <property type="match status" value="1"/>
</dbReference>
<dbReference type="EMBL" id="QICD01000002">
    <property type="protein sequence ID" value="RNL48462.1"/>
    <property type="molecule type" value="Genomic_DNA"/>
</dbReference>
<dbReference type="GO" id="GO:0071949">
    <property type="term" value="F:FAD binding"/>
    <property type="evidence" value="ECO:0007669"/>
    <property type="project" value="InterPro"/>
</dbReference>
<dbReference type="SMART" id="SM01092">
    <property type="entry name" value="CO_deh_flav_C"/>
    <property type="match status" value="1"/>
</dbReference>
<dbReference type="InterPro" id="IPR005107">
    <property type="entry name" value="CO_DH_flav_C"/>
</dbReference>
<evidence type="ECO:0000256" key="1">
    <source>
        <dbReference type="ARBA" id="ARBA00023002"/>
    </source>
</evidence>
<dbReference type="Pfam" id="PF00941">
    <property type="entry name" value="FAD_binding_5"/>
    <property type="match status" value="1"/>
</dbReference>
<gene>
    <name evidence="3" type="ORF">DMP08_02325</name>
</gene>
<dbReference type="SUPFAM" id="SSF56176">
    <property type="entry name" value="FAD-binding/transporter-associated domain-like"/>
    <property type="match status" value="1"/>
</dbReference>
<dbReference type="Pfam" id="PF03450">
    <property type="entry name" value="CO_deh_flav_C"/>
    <property type="match status" value="1"/>
</dbReference>
<reference evidence="4" key="1">
    <citation type="submission" date="2018-05" db="EMBL/GenBank/DDBJ databases">
        <title>Genome Sequencing of selected type strains of the family Eggerthellaceae.</title>
        <authorList>
            <person name="Danylec N."/>
            <person name="Stoll D.A."/>
            <person name="Doetsch A."/>
            <person name="Huch M."/>
        </authorList>
    </citation>
    <scope>NUCLEOTIDE SEQUENCE [LARGE SCALE GENOMIC DNA]</scope>
    <source>
        <strain evidence="4">DSM 16106</strain>
    </source>
</reference>
<accession>A0A3N0BJK6</accession>
<dbReference type="InterPro" id="IPR016169">
    <property type="entry name" value="FAD-bd_PCMH_sub2"/>
</dbReference>
<proteinExistence type="predicted"/>
<sequence>MKHFKHMQASSAKEAANQTKNGASVLIAGGTDILGTLKDEILPTYPETVVDIKTIEGMDEIKEDGNALRIGALATLAQVAESETVKNGCPVLAEACARAASPTIRHMGTIGGNACQMHRCWYFRTPDDRFHCIRKGGDWCPARIGDNRYHSIYGDQDGCYASSSHDTAPALAALGATVVTTNREVPAEEFFRASGTRSNVLEDGEVVTEFKVPKAPKSAFQKFALRKSIDFPLVNCAVAQQEDGSVRVVLGGVYPAPWRSAEAEAELSRGIDAVSVERAADAAVSVCKPLGKNGYKVEIARTMVKRTLLELAERG</sequence>
<evidence type="ECO:0000313" key="3">
    <source>
        <dbReference type="EMBL" id="RNL48462.1"/>
    </source>
</evidence>
<dbReference type="Gene3D" id="3.30.465.10">
    <property type="match status" value="2"/>
</dbReference>
<dbReference type="Gene3D" id="3.30.43.10">
    <property type="entry name" value="Uridine Diphospho-n-acetylenolpyruvylglucosamine Reductase, domain 2"/>
    <property type="match status" value="1"/>
</dbReference>
<evidence type="ECO:0000313" key="4">
    <source>
        <dbReference type="Proteomes" id="UP000278632"/>
    </source>
</evidence>
<dbReference type="OrthoDB" id="9814706at2"/>
<dbReference type="PROSITE" id="PS51387">
    <property type="entry name" value="FAD_PCMH"/>
    <property type="match status" value="1"/>
</dbReference>
<dbReference type="AlphaFoldDB" id="A0A3N0BJK6"/>
<comment type="caution">
    <text evidence="3">The sequence shown here is derived from an EMBL/GenBank/DDBJ whole genome shotgun (WGS) entry which is preliminary data.</text>
</comment>
<evidence type="ECO:0000259" key="2">
    <source>
        <dbReference type="PROSITE" id="PS51387"/>
    </source>
</evidence>
<organism evidence="3 4">
    <name type="scientific">Paraeggerthella hongkongensis</name>
    <dbReference type="NCBI Taxonomy" id="230658"/>
    <lineage>
        <taxon>Bacteria</taxon>
        <taxon>Bacillati</taxon>
        <taxon>Actinomycetota</taxon>
        <taxon>Coriobacteriia</taxon>
        <taxon>Eggerthellales</taxon>
        <taxon>Eggerthellaceae</taxon>
        <taxon>Paraeggerthella</taxon>
    </lineage>
</organism>
<keyword evidence="1" id="KW-0560">Oxidoreductase</keyword>
<dbReference type="SUPFAM" id="SSF55447">
    <property type="entry name" value="CO dehydrogenase flavoprotein C-terminal domain-like"/>
    <property type="match status" value="1"/>
</dbReference>